<dbReference type="PANTHER" id="PTHR42832">
    <property type="entry name" value="AMINO ACID AMINOTRANSFERASE"/>
    <property type="match status" value="1"/>
</dbReference>
<evidence type="ECO:0000256" key="2">
    <source>
        <dbReference type="ARBA" id="ARBA00022576"/>
    </source>
</evidence>
<dbReference type="InterPro" id="IPR015424">
    <property type="entry name" value="PyrdxlP-dep_Trfase"/>
</dbReference>
<keyword evidence="2 4" id="KW-0032">Aminotransferase</keyword>
<dbReference type="GO" id="GO:0008483">
    <property type="term" value="F:transaminase activity"/>
    <property type="evidence" value="ECO:0007669"/>
    <property type="project" value="UniProtKB-KW"/>
</dbReference>
<dbReference type="PROSITE" id="PS00105">
    <property type="entry name" value="AA_TRANSFER_CLASS_1"/>
    <property type="match status" value="1"/>
</dbReference>
<keyword evidence="3 4" id="KW-0808">Transferase</keyword>
<comment type="similarity">
    <text evidence="4">Belongs to the class-I pyridoxal-phosphate-dependent aminotransferase family.</text>
</comment>
<accession>A0A0P6X1K3</accession>
<reference evidence="6 7" key="1">
    <citation type="submission" date="2015-07" db="EMBL/GenBank/DDBJ databases">
        <title>Draft genome of Bellilinea caldifistulae DSM 17877.</title>
        <authorList>
            <person name="Hemp J."/>
            <person name="Ward L.M."/>
            <person name="Pace L.A."/>
            <person name="Fischer W.W."/>
        </authorList>
    </citation>
    <scope>NUCLEOTIDE SEQUENCE [LARGE SCALE GENOMIC DNA]</scope>
    <source>
        <strain evidence="6 7">GOMI-1</strain>
    </source>
</reference>
<dbReference type="InterPro" id="IPR015422">
    <property type="entry name" value="PyrdxlP-dep_Trfase_small"/>
</dbReference>
<dbReference type="InterPro" id="IPR004839">
    <property type="entry name" value="Aminotransferase_I/II_large"/>
</dbReference>
<sequence length="396" mass="44245">MNHQNKSIFRPADRIASFKPYFFASLNQKITELKALGVDVIRLDMGSPDLPPADFITEVLISTARRSDTHGYTPNGGTLAFRRAIAAYYADRFQVDLDPQKETIALLGSKEGIFNLTQVCINPGDIVLVPNPGYPVYQSSTMIAGGQIFPMPLLSENHFLPDLDSIPEWVLERARLIWLNYPNNPTGAVAPFEFFEKAVAFAHKHQILIAHDAPYVDICFDGYKAPSIMQVPGAKEVAIEFNSLSKTYNMAGWRLGMAVGNAEVIRYLHTYKSQVDSSHFEAILQAGIIALTGDQSWLEERNQIYQYRRDIALSGLRESGFKVETPPAAIYIWAHLPEGYTDSTAFCSQLLEEAGVSVTPGVVYGKHGEGYIRISLGVPTDRLREAMHRMIEWLKK</sequence>
<evidence type="ECO:0000259" key="5">
    <source>
        <dbReference type="Pfam" id="PF00155"/>
    </source>
</evidence>
<evidence type="ECO:0000313" key="6">
    <source>
        <dbReference type="EMBL" id="KPL73113.1"/>
    </source>
</evidence>
<evidence type="ECO:0000256" key="1">
    <source>
        <dbReference type="ARBA" id="ARBA00001933"/>
    </source>
</evidence>
<evidence type="ECO:0000256" key="4">
    <source>
        <dbReference type="RuleBase" id="RU000481"/>
    </source>
</evidence>
<dbReference type="OrthoDB" id="9813612at2"/>
<dbReference type="STRING" id="360411.AC812_15085"/>
<dbReference type="InterPro" id="IPR015421">
    <property type="entry name" value="PyrdxlP-dep_Trfase_major"/>
</dbReference>
<proteinExistence type="inferred from homology"/>
<dbReference type="Gene3D" id="3.90.1150.10">
    <property type="entry name" value="Aspartate Aminotransferase, domain 1"/>
    <property type="match status" value="1"/>
</dbReference>
<evidence type="ECO:0000313" key="7">
    <source>
        <dbReference type="Proteomes" id="UP000050514"/>
    </source>
</evidence>
<keyword evidence="7" id="KW-1185">Reference proteome</keyword>
<comment type="caution">
    <text evidence="6">The sequence shown here is derived from an EMBL/GenBank/DDBJ whole genome shotgun (WGS) entry which is preliminary data.</text>
</comment>
<dbReference type="NCBIfam" id="NF006756">
    <property type="entry name" value="PRK09276.1"/>
    <property type="match status" value="1"/>
</dbReference>
<comment type="cofactor">
    <cofactor evidence="1 4">
        <name>pyridoxal 5'-phosphate</name>
        <dbReference type="ChEBI" id="CHEBI:597326"/>
    </cofactor>
</comment>
<gene>
    <name evidence="6" type="ORF">AC812_15085</name>
</gene>
<protein>
    <recommendedName>
        <fullName evidence="4">Aminotransferase</fullName>
        <ecNumber evidence="4">2.6.1.-</ecNumber>
    </recommendedName>
</protein>
<dbReference type="InterPro" id="IPR050881">
    <property type="entry name" value="LL-DAP_aminotransferase"/>
</dbReference>
<dbReference type="CDD" id="cd00609">
    <property type="entry name" value="AAT_like"/>
    <property type="match status" value="1"/>
</dbReference>
<evidence type="ECO:0000256" key="3">
    <source>
        <dbReference type="ARBA" id="ARBA00022679"/>
    </source>
</evidence>
<feature type="domain" description="Aminotransferase class I/classII large" evidence="5">
    <location>
        <begin position="39"/>
        <end position="389"/>
    </location>
</feature>
<organism evidence="6 7">
    <name type="scientific">Bellilinea caldifistulae</name>
    <dbReference type="NCBI Taxonomy" id="360411"/>
    <lineage>
        <taxon>Bacteria</taxon>
        <taxon>Bacillati</taxon>
        <taxon>Chloroflexota</taxon>
        <taxon>Anaerolineae</taxon>
        <taxon>Anaerolineales</taxon>
        <taxon>Anaerolineaceae</taxon>
        <taxon>Bellilinea</taxon>
    </lineage>
</organism>
<dbReference type="AlphaFoldDB" id="A0A0P6X1K3"/>
<dbReference type="EMBL" id="LGHJ01000021">
    <property type="protein sequence ID" value="KPL73113.1"/>
    <property type="molecule type" value="Genomic_DNA"/>
</dbReference>
<dbReference type="PATRIC" id="fig|360411.5.peg.1797"/>
<dbReference type="GO" id="GO:0030170">
    <property type="term" value="F:pyridoxal phosphate binding"/>
    <property type="evidence" value="ECO:0007669"/>
    <property type="project" value="InterPro"/>
</dbReference>
<dbReference type="RefSeq" id="WP_061917217.1">
    <property type="nucleotide sequence ID" value="NZ_DF967971.1"/>
</dbReference>
<dbReference type="Gene3D" id="3.40.640.10">
    <property type="entry name" value="Type I PLP-dependent aspartate aminotransferase-like (Major domain)"/>
    <property type="match status" value="1"/>
</dbReference>
<dbReference type="EC" id="2.6.1.-" evidence="4"/>
<dbReference type="PANTHER" id="PTHR42832:SF3">
    <property type="entry name" value="L-GLUTAMINE--4-(METHYLSULFANYL)-2-OXOBUTANOATE AMINOTRANSFERASE"/>
    <property type="match status" value="1"/>
</dbReference>
<dbReference type="Pfam" id="PF00155">
    <property type="entry name" value="Aminotran_1_2"/>
    <property type="match status" value="1"/>
</dbReference>
<dbReference type="InterPro" id="IPR004838">
    <property type="entry name" value="NHTrfase_class1_PyrdxlP-BS"/>
</dbReference>
<dbReference type="Proteomes" id="UP000050514">
    <property type="component" value="Unassembled WGS sequence"/>
</dbReference>
<name>A0A0P6X1K3_9CHLR</name>
<dbReference type="SUPFAM" id="SSF53383">
    <property type="entry name" value="PLP-dependent transferases"/>
    <property type="match status" value="1"/>
</dbReference>